<keyword evidence="8" id="KW-0969">Cilium</keyword>
<dbReference type="PANTHER" id="PTHR30065">
    <property type="entry name" value="FLAGELLAR BIOSYNTHETIC PROTEIN FLIR"/>
    <property type="match status" value="1"/>
</dbReference>
<dbReference type="EMBL" id="SLZQ01000003">
    <property type="protein sequence ID" value="TCS37709.1"/>
    <property type="molecule type" value="Genomic_DNA"/>
</dbReference>
<keyword evidence="8" id="KW-0282">Flagellum</keyword>
<keyword evidence="5 7" id="KW-1133">Transmembrane helix</keyword>
<evidence type="ECO:0000256" key="7">
    <source>
        <dbReference type="SAM" id="Phobius"/>
    </source>
</evidence>
<comment type="similarity">
    <text evidence="2">Belongs to the FliR/MopE/SpaR family.</text>
</comment>
<comment type="subcellular location">
    <subcellularLocation>
        <location evidence="1">Cell membrane</location>
        <topology evidence="1">Multi-pass membrane protein</topology>
    </subcellularLocation>
</comment>
<dbReference type="PRINTS" id="PR00953">
    <property type="entry name" value="TYPE3IMRPROT"/>
</dbReference>
<reference evidence="8 9" key="1">
    <citation type="submission" date="2019-03" db="EMBL/GenBank/DDBJ databases">
        <title>Genomic Encyclopedia of Type Strains, Phase IV (KMG-IV): sequencing the most valuable type-strain genomes for metagenomic binning, comparative biology and taxonomic classification.</title>
        <authorList>
            <person name="Goeker M."/>
        </authorList>
    </citation>
    <scope>NUCLEOTIDE SEQUENCE [LARGE SCALE GENOMIC DNA]</scope>
    <source>
        <strain evidence="8 9">DSM 7445</strain>
    </source>
</reference>
<evidence type="ECO:0000256" key="5">
    <source>
        <dbReference type="ARBA" id="ARBA00022989"/>
    </source>
</evidence>
<keyword evidence="3" id="KW-1003">Cell membrane</keyword>
<dbReference type="OrthoDB" id="8808595at2"/>
<comment type="caution">
    <text evidence="8">The sequence shown here is derived from an EMBL/GenBank/DDBJ whole genome shotgun (WGS) entry which is preliminary data.</text>
</comment>
<gene>
    <name evidence="8" type="ORF">EDC30_1031</name>
</gene>
<dbReference type="AlphaFoldDB" id="A0A4R3I1H4"/>
<evidence type="ECO:0000256" key="6">
    <source>
        <dbReference type="ARBA" id="ARBA00023136"/>
    </source>
</evidence>
<name>A0A4R3I1H4_PAULE</name>
<dbReference type="GO" id="GO:0006605">
    <property type="term" value="P:protein targeting"/>
    <property type="evidence" value="ECO:0007669"/>
    <property type="project" value="InterPro"/>
</dbReference>
<dbReference type="GO" id="GO:0005886">
    <property type="term" value="C:plasma membrane"/>
    <property type="evidence" value="ECO:0007669"/>
    <property type="project" value="UniProtKB-SubCell"/>
</dbReference>
<dbReference type="PANTHER" id="PTHR30065:SF1">
    <property type="entry name" value="SURFACE PRESENTATION OF ANTIGENS PROTEIN SPAR"/>
    <property type="match status" value="1"/>
</dbReference>
<keyword evidence="8" id="KW-0966">Cell projection</keyword>
<evidence type="ECO:0000256" key="3">
    <source>
        <dbReference type="ARBA" id="ARBA00022475"/>
    </source>
</evidence>
<feature type="transmembrane region" description="Helical" evidence="7">
    <location>
        <begin position="82"/>
        <end position="104"/>
    </location>
</feature>
<keyword evidence="4 7" id="KW-0812">Transmembrane</keyword>
<accession>A0A4R3I1H4</accession>
<protein>
    <submittedName>
        <fullName evidence="8">Flagellar biosynthetic protein FliR</fullName>
    </submittedName>
</protein>
<feature type="transmembrane region" description="Helical" evidence="7">
    <location>
        <begin position="12"/>
        <end position="32"/>
    </location>
</feature>
<feature type="transmembrane region" description="Helical" evidence="7">
    <location>
        <begin position="214"/>
        <end position="237"/>
    </location>
</feature>
<evidence type="ECO:0000256" key="1">
    <source>
        <dbReference type="ARBA" id="ARBA00004651"/>
    </source>
</evidence>
<feature type="transmembrane region" description="Helical" evidence="7">
    <location>
        <begin position="44"/>
        <end position="62"/>
    </location>
</feature>
<proteinExistence type="inferred from homology"/>
<dbReference type="Pfam" id="PF01311">
    <property type="entry name" value="Bac_export_1"/>
    <property type="match status" value="1"/>
</dbReference>
<sequence length="258" mass="27475">MQNLMVHLASAWMIAVILVSIRIGMVLVMTPVLGSTGLPARIKVLFVFAFSAALVSMTGLHLNTAVNNPINLLIAVLNEIVWGGLLGLGLLAAFSAFMVAGRVLDMQIGFGLANLFDPSTRTNAPLLGVALHLYAIAWFLAVDAHHVALRGLAKSFDLAPLGASLREVPLDAIVHHFGLSFSLGLVLVGAAVVCLLLVDIGMGVASRVLPQANVFILSMTVKIFAGLVTLAIAVLYMQPVIKKLFEQVFNFWEAVLVN</sequence>
<dbReference type="Proteomes" id="UP000295382">
    <property type="component" value="Unassembled WGS sequence"/>
</dbReference>
<evidence type="ECO:0000256" key="2">
    <source>
        <dbReference type="ARBA" id="ARBA00009772"/>
    </source>
</evidence>
<keyword evidence="6 7" id="KW-0472">Membrane</keyword>
<dbReference type="RefSeq" id="WP_132257793.1">
    <property type="nucleotide sequence ID" value="NZ_SLZQ01000003.1"/>
</dbReference>
<keyword evidence="9" id="KW-1185">Reference proteome</keyword>
<evidence type="ECO:0000256" key="4">
    <source>
        <dbReference type="ARBA" id="ARBA00022692"/>
    </source>
</evidence>
<evidence type="ECO:0000313" key="9">
    <source>
        <dbReference type="Proteomes" id="UP000295382"/>
    </source>
</evidence>
<organism evidence="8 9">
    <name type="scientific">Paucimonas lemoignei</name>
    <name type="common">Pseudomonas lemoignei</name>
    <dbReference type="NCBI Taxonomy" id="29443"/>
    <lineage>
        <taxon>Bacteria</taxon>
        <taxon>Pseudomonadati</taxon>
        <taxon>Pseudomonadota</taxon>
        <taxon>Betaproteobacteria</taxon>
        <taxon>Burkholderiales</taxon>
        <taxon>Burkholderiaceae</taxon>
        <taxon>Paucimonas</taxon>
    </lineage>
</organism>
<dbReference type="InterPro" id="IPR002010">
    <property type="entry name" value="T3SS_IM_R"/>
</dbReference>
<evidence type="ECO:0000313" key="8">
    <source>
        <dbReference type="EMBL" id="TCS37709.1"/>
    </source>
</evidence>
<feature type="transmembrane region" description="Helical" evidence="7">
    <location>
        <begin position="179"/>
        <end position="202"/>
    </location>
</feature>
<feature type="transmembrane region" description="Helical" evidence="7">
    <location>
        <begin position="124"/>
        <end position="142"/>
    </location>
</feature>